<dbReference type="CDD" id="cd00093">
    <property type="entry name" value="HTH_XRE"/>
    <property type="match status" value="1"/>
</dbReference>
<dbReference type="InterPro" id="IPR041413">
    <property type="entry name" value="MLTR_LBD"/>
</dbReference>
<dbReference type="Pfam" id="PF17765">
    <property type="entry name" value="MLTR_LBD"/>
    <property type="match status" value="1"/>
</dbReference>
<organism evidence="2 3">
    <name type="scientific">Streptomyces mashuensis</name>
    <dbReference type="NCBI Taxonomy" id="33904"/>
    <lineage>
        <taxon>Bacteria</taxon>
        <taxon>Bacillati</taxon>
        <taxon>Actinomycetota</taxon>
        <taxon>Actinomycetes</taxon>
        <taxon>Kitasatosporales</taxon>
        <taxon>Streptomycetaceae</taxon>
        <taxon>Streptomyces</taxon>
    </lineage>
</organism>
<evidence type="ECO:0000313" key="3">
    <source>
        <dbReference type="Proteomes" id="UP000638313"/>
    </source>
</evidence>
<protein>
    <submittedName>
        <fullName evidence="2">Transcriptional regulator</fullName>
    </submittedName>
</protein>
<reference evidence="2" key="2">
    <citation type="submission" date="2020-09" db="EMBL/GenBank/DDBJ databases">
        <authorList>
            <person name="Sun Q."/>
            <person name="Ohkuma M."/>
        </authorList>
    </citation>
    <scope>NUCLEOTIDE SEQUENCE</scope>
    <source>
        <strain evidence="2">JCM 4059</strain>
    </source>
</reference>
<dbReference type="Proteomes" id="UP000638313">
    <property type="component" value="Unassembled WGS sequence"/>
</dbReference>
<keyword evidence="3" id="KW-1185">Reference proteome</keyword>
<proteinExistence type="predicted"/>
<gene>
    <name evidence="2" type="primary">mmyB</name>
    <name evidence="2" type="ORF">GCM10010218_05690</name>
</gene>
<dbReference type="Gene3D" id="3.30.450.180">
    <property type="match status" value="1"/>
</dbReference>
<comment type="caution">
    <text evidence="2">The sequence shown here is derived from an EMBL/GenBank/DDBJ whole genome shotgun (WGS) entry which is preliminary data.</text>
</comment>
<dbReference type="EMBL" id="BNBD01000001">
    <property type="protein sequence ID" value="GHF27570.1"/>
    <property type="molecule type" value="Genomic_DNA"/>
</dbReference>
<dbReference type="AlphaFoldDB" id="A0A919AWY5"/>
<sequence length="277" mass="32355">MENGDRHLKDVRPSGNELGQLLVSWRERLDPRRIPGIDTQRRRLRSGLTQQEVATLTGVSVTWYRKLEKGEPADFSDAFLQRLAMTLRLDETERGVLFQLAVGRTPEPTRLAVDTAVDESMQALLDTQLPNPAYVTNLWWDIVAHNDQQADWFPWIPYERNSMRWAFLYPEAREQLVNWRDDWANPFLAQIRVAIAHNPKSKELAQLRDDILSGNAEAAELWKANRTQVHPDGDIRRLRLPYHQREEVPVKIMALAPLRNTQLRFIVLMRNWTPRRP</sequence>
<dbReference type="SUPFAM" id="SSF47413">
    <property type="entry name" value="lambda repressor-like DNA-binding domains"/>
    <property type="match status" value="1"/>
</dbReference>
<dbReference type="SMART" id="SM00530">
    <property type="entry name" value="HTH_XRE"/>
    <property type="match status" value="1"/>
</dbReference>
<dbReference type="Pfam" id="PF13560">
    <property type="entry name" value="HTH_31"/>
    <property type="match status" value="1"/>
</dbReference>
<dbReference type="Gene3D" id="1.10.260.40">
    <property type="entry name" value="lambda repressor-like DNA-binding domains"/>
    <property type="match status" value="1"/>
</dbReference>
<dbReference type="RefSeq" id="WP_190127723.1">
    <property type="nucleotide sequence ID" value="NZ_BNBD01000001.1"/>
</dbReference>
<feature type="domain" description="HTH cro/C1-type" evidence="1">
    <location>
        <begin position="40"/>
        <end position="94"/>
    </location>
</feature>
<dbReference type="InterPro" id="IPR001387">
    <property type="entry name" value="Cro/C1-type_HTH"/>
</dbReference>
<dbReference type="PROSITE" id="PS50943">
    <property type="entry name" value="HTH_CROC1"/>
    <property type="match status" value="1"/>
</dbReference>
<dbReference type="GO" id="GO:0003677">
    <property type="term" value="F:DNA binding"/>
    <property type="evidence" value="ECO:0007669"/>
    <property type="project" value="InterPro"/>
</dbReference>
<evidence type="ECO:0000259" key="1">
    <source>
        <dbReference type="PROSITE" id="PS50943"/>
    </source>
</evidence>
<dbReference type="InterPro" id="IPR010982">
    <property type="entry name" value="Lambda_DNA-bd_dom_sf"/>
</dbReference>
<name>A0A919AWY5_9ACTN</name>
<reference evidence="2" key="1">
    <citation type="journal article" date="2014" name="Int. J. Syst. Evol. Microbiol.">
        <title>Complete genome sequence of Corynebacterium casei LMG S-19264T (=DSM 44701T), isolated from a smear-ripened cheese.</title>
        <authorList>
            <consortium name="US DOE Joint Genome Institute (JGI-PGF)"/>
            <person name="Walter F."/>
            <person name="Albersmeier A."/>
            <person name="Kalinowski J."/>
            <person name="Ruckert C."/>
        </authorList>
    </citation>
    <scope>NUCLEOTIDE SEQUENCE</scope>
    <source>
        <strain evidence="2">JCM 4059</strain>
    </source>
</reference>
<evidence type="ECO:0000313" key="2">
    <source>
        <dbReference type="EMBL" id="GHF27570.1"/>
    </source>
</evidence>
<accession>A0A919AWY5</accession>
<dbReference type="PANTHER" id="PTHR35010">
    <property type="entry name" value="BLL4672 PROTEIN-RELATED"/>
    <property type="match status" value="1"/>
</dbReference>